<dbReference type="Gene3D" id="3.40.50.1240">
    <property type="entry name" value="Phosphoglycerate mutase-like"/>
    <property type="match status" value="1"/>
</dbReference>
<dbReference type="InterPro" id="IPR000560">
    <property type="entry name" value="His_Pase_clade-2"/>
</dbReference>
<dbReference type="GO" id="GO:0003993">
    <property type="term" value="F:acid phosphatase activity"/>
    <property type="evidence" value="ECO:0007669"/>
    <property type="project" value="TreeGrafter"/>
</dbReference>
<dbReference type="HOGENOM" id="CLU_020880_2_2_1"/>
<dbReference type="EMBL" id="FN430031">
    <property type="protein sequence ID" value="CAZ80568.1"/>
    <property type="molecule type" value="Genomic_DNA"/>
</dbReference>
<dbReference type="InterPro" id="IPR029033">
    <property type="entry name" value="His_PPase_superfam"/>
</dbReference>
<dbReference type="FunCoup" id="D5G7S5">
    <property type="interactions" value="411"/>
</dbReference>
<name>D5G7S5_TUBMM</name>
<dbReference type="STRING" id="656061.D5G7S5"/>
<dbReference type="eggNOG" id="KOG1382">
    <property type="taxonomic scope" value="Eukaryota"/>
</dbReference>
<evidence type="ECO:0000313" key="6">
    <source>
        <dbReference type="Proteomes" id="UP000006911"/>
    </source>
</evidence>
<comment type="similarity">
    <text evidence="1">Belongs to the histidine acid phosphatase family.</text>
</comment>
<evidence type="ECO:0000256" key="1">
    <source>
        <dbReference type="ARBA" id="ARBA00005375"/>
    </source>
</evidence>
<dbReference type="KEGG" id="tml:GSTUM_00004705001"/>
<sequence>MGKKMNVNFKLVAIFPKRFRYLPIQMSLLLFTISAMICLLASVVFLLNPQPSYSLPNSLQQILPAYLQTNHHGWGLGLETACRGASNCPDQNREWNILYHLGGNGPWVEKVDGVVKGGIRVPDDCEIDMAHMMSRHGERFPTKNAGARMIVLLKKIRSSGVELKGSLAFLNDWQYFTDSPEKHFEQLTTTGPYSGTLEAFTTGVKLRTRYRHLWEKVLHNHTLFWASECDRVIDTARYFGAGFFGLENRHTELQIISEDESKAGDTLTPGDTCKTYVEDPELGHDYGYEMLYKYRATYLPAIAQRLEKENPGLQFSDSEIYSMQEMCGFEITVLGNSKWCNVFTRQEWSQFEYARDVIHYYRAGPGNKYAKAMGWLWLNTTANLIAEGPESAGPLYFSFVHDGDIVPMLAAFGIFEDTQDLPVDEMMEDRKWKTSQITPMGGRIIFERLSCTAKNKSAEKEIFVRFNVNDGIVPLEGCAGGPGESCPLNGFLEHVKRRGEIAGDFRTVCGLAHDAPDRPTFLRQPSPDSTMAAAAEGSEVKGDKPKKSRFWGI</sequence>
<evidence type="ECO:0000313" key="5">
    <source>
        <dbReference type="EMBL" id="CAZ80568.1"/>
    </source>
</evidence>
<reference evidence="5 6" key="1">
    <citation type="journal article" date="2010" name="Nature">
        <title>Perigord black truffle genome uncovers evolutionary origins and mechanisms of symbiosis.</title>
        <authorList>
            <person name="Martin F."/>
            <person name="Kohler A."/>
            <person name="Murat C."/>
            <person name="Balestrini R."/>
            <person name="Coutinho P.M."/>
            <person name="Jaillon O."/>
            <person name="Montanini B."/>
            <person name="Morin E."/>
            <person name="Noel B."/>
            <person name="Percudani R."/>
            <person name="Porcel B."/>
            <person name="Rubini A."/>
            <person name="Amicucci A."/>
            <person name="Amselem J."/>
            <person name="Anthouard V."/>
            <person name="Arcioni S."/>
            <person name="Artiguenave F."/>
            <person name="Aury J.M."/>
            <person name="Ballario P."/>
            <person name="Bolchi A."/>
            <person name="Brenna A."/>
            <person name="Brun A."/>
            <person name="Buee M."/>
            <person name="Cantarel B."/>
            <person name="Chevalier G."/>
            <person name="Couloux A."/>
            <person name="Da Silva C."/>
            <person name="Denoeud F."/>
            <person name="Duplessis S."/>
            <person name="Ghignone S."/>
            <person name="Hilselberger B."/>
            <person name="Iotti M."/>
            <person name="Marcais B."/>
            <person name="Mello A."/>
            <person name="Miranda M."/>
            <person name="Pacioni G."/>
            <person name="Quesneville H."/>
            <person name="Riccioni C."/>
            <person name="Ruotolo R."/>
            <person name="Splivallo R."/>
            <person name="Stocchi V."/>
            <person name="Tisserant E."/>
            <person name="Viscomi A.R."/>
            <person name="Zambonelli A."/>
            <person name="Zampieri E."/>
            <person name="Henrissat B."/>
            <person name="Lebrun M.H."/>
            <person name="Paolocci F."/>
            <person name="Bonfante P."/>
            <person name="Ottonello S."/>
            <person name="Wincker P."/>
        </authorList>
    </citation>
    <scope>NUCLEOTIDE SEQUENCE [LARGE SCALE GENOMIC DNA]</scope>
    <source>
        <strain evidence="5 6">Mel28</strain>
    </source>
</reference>
<dbReference type="InParanoid" id="D5G7S5"/>
<dbReference type="PANTHER" id="PTHR20963:SF18">
    <property type="entry name" value="ACID PHOSPHATASE PHO11-RELATED"/>
    <property type="match status" value="1"/>
</dbReference>
<evidence type="ECO:0000256" key="4">
    <source>
        <dbReference type="SAM" id="MobiDB-lite"/>
    </source>
</evidence>
<dbReference type="InterPro" id="IPR033379">
    <property type="entry name" value="Acid_Pase_AS"/>
</dbReference>
<dbReference type="CDD" id="cd07061">
    <property type="entry name" value="HP_HAP_like"/>
    <property type="match status" value="1"/>
</dbReference>
<dbReference type="AlphaFoldDB" id="D5G7S5"/>
<evidence type="ECO:0000256" key="3">
    <source>
        <dbReference type="ARBA" id="ARBA00022801"/>
    </source>
</evidence>
<gene>
    <name evidence="5" type="ORF">GSTUM_00004705001</name>
</gene>
<keyword evidence="3" id="KW-0378">Hydrolase</keyword>
<dbReference type="Proteomes" id="UP000006911">
    <property type="component" value="Unassembled WGS sequence"/>
</dbReference>
<evidence type="ECO:0000256" key="2">
    <source>
        <dbReference type="ARBA" id="ARBA00012632"/>
    </source>
</evidence>
<feature type="region of interest" description="Disordered" evidence="4">
    <location>
        <begin position="521"/>
        <end position="553"/>
    </location>
</feature>
<protein>
    <recommendedName>
        <fullName evidence="2">3-phytase</fullName>
        <ecNumber evidence="2">3.1.3.8</ecNumber>
    </recommendedName>
</protein>
<dbReference type="OMA" id="RGRSDWC"/>
<dbReference type="PANTHER" id="PTHR20963">
    <property type="entry name" value="MULTIPLE INOSITOL POLYPHOSPHATE PHOSPHATASE-RELATED"/>
    <property type="match status" value="1"/>
</dbReference>
<dbReference type="GO" id="GO:0016158">
    <property type="term" value="F:inositol hexakisphosphate 3-phosphatase activity"/>
    <property type="evidence" value="ECO:0007669"/>
    <property type="project" value="UniProtKB-EC"/>
</dbReference>
<dbReference type="PROSITE" id="PS00616">
    <property type="entry name" value="HIS_ACID_PHOSPHAT_1"/>
    <property type="match status" value="1"/>
</dbReference>
<keyword evidence="6" id="KW-1185">Reference proteome</keyword>
<dbReference type="SUPFAM" id="SSF53254">
    <property type="entry name" value="Phosphoglycerate mutase-like"/>
    <property type="match status" value="1"/>
</dbReference>
<dbReference type="EC" id="3.1.3.8" evidence="2"/>
<accession>D5G7S5</accession>
<proteinExistence type="inferred from homology"/>
<dbReference type="GO" id="GO:0009277">
    <property type="term" value="C:fungal-type cell wall"/>
    <property type="evidence" value="ECO:0007669"/>
    <property type="project" value="TreeGrafter"/>
</dbReference>
<dbReference type="RefSeq" id="XP_002836377.1">
    <property type="nucleotide sequence ID" value="XM_002836331.1"/>
</dbReference>
<dbReference type="Pfam" id="PF00328">
    <property type="entry name" value="His_Phos_2"/>
    <property type="match status" value="1"/>
</dbReference>
<organism evidence="5 6">
    <name type="scientific">Tuber melanosporum (strain Mel28)</name>
    <name type="common">Perigord black truffle</name>
    <dbReference type="NCBI Taxonomy" id="656061"/>
    <lineage>
        <taxon>Eukaryota</taxon>
        <taxon>Fungi</taxon>
        <taxon>Dikarya</taxon>
        <taxon>Ascomycota</taxon>
        <taxon>Pezizomycotina</taxon>
        <taxon>Pezizomycetes</taxon>
        <taxon>Pezizales</taxon>
        <taxon>Tuberaceae</taxon>
        <taxon>Tuber</taxon>
    </lineage>
</organism>
<dbReference type="GeneID" id="9181387"/>